<sequence>MRVSHYLEEVKEHPISYSKIRVEERPRIDRVIRVKNLDFAL</sequence>
<gene>
    <name evidence="1" type="ORF">DERYTH_LOCUS4558</name>
</gene>
<protein>
    <submittedName>
        <fullName evidence="1">26717_t:CDS:1</fullName>
    </submittedName>
</protein>
<name>A0A9N9AJX4_9GLOM</name>
<dbReference type="EMBL" id="CAJVPY010001767">
    <property type="protein sequence ID" value="CAG8535681.1"/>
    <property type="molecule type" value="Genomic_DNA"/>
</dbReference>
<proteinExistence type="predicted"/>
<dbReference type="Proteomes" id="UP000789405">
    <property type="component" value="Unassembled WGS sequence"/>
</dbReference>
<organism evidence="1 2">
    <name type="scientific">Dentiscutata erythropus</name>
    <dbReference type="NCBI Taxonomy" id="1348616"/>
    <lineage>
        <taxon>Eukaryota</taxon>
        <taxon>Fungi</taxon>
        <taxon>Fungi incertae sedis</taxon>
        <taxon>Mucoromycota</taxon>
        <taxon>Glomeromycotina</taxon>
        <taxon>Glomeromycetes</taxon>
        <taxon>Diversisporales</taxon>
        <taxon>Gigasporaceae</taxon>
        <taxon>Dentiscutata</taxon>
    </lineage>
</organism>
<dbReference type="AlphaFoldDB" id="A0A9N9AJX4"/>
<evidence type="ECO:0000313" key="2">
    <source>
        <dbReference type="Proteomes" id="UP000789405"/>
    </source>
</evidence>
<accession>A0A9N9AJX4</accession>
<keyword evidence="2" id="KW-1185">Reference proteome</keyword>
<reference evidence="1" key="1">
    <citation type="submission" date="2021-06" db="EMBL/GenBank/DDBJ databases">
        <authorList>
            <person name="Kallberg Y."/>
            <person name="Tangrot J."/>
            <person name="Rosling A."/>
        </authorList>
    </citation>
    <scope>NUCLEOTIDE SEQUENCE</scope>
    <source>
        <strain evidence="1">MA453B</strain>
    </source>
</reference>
<evidence type="ECO:0000313" key="1">
    <source>
        <dbReference type="EMBL" id="CAG8535681.1"/>
    </source>
</evidence>
<comment type="caution">
    <text evidence="1">The sequence shown here is derived from an EMBL/GenBank/DDBJ whole genome shotgun (WGS) entry which is preliminary data.</text>
</comment>